<dbReference type="PANTHER" id="PTHR43877">
    <property type="entry name" value="AMINOALKYLPHOSPHONATE N-ACETYLTRANSFERASE-RELATED-RELATED"/>
    <property type="match status" value="1"/>
</dbReference>
<feature type="domain" description="N-acetyltransferase" evidence="3">
    <location>
        <begin position="181"/>
        <end position="330"/>
    </location>
</feature>
<evidence type="ECO:0000259" key="3">
    <source>
        <dbReference type="PROSITE" id="PS51186"/>
    </source>
</evidence>
<dbReference type="EMBL" id="BNJG01000001">
    <property type="protein sequence ID" value="GHO52126.1"/>
    <property type="molecule type" value="Genomic_DNA"/>
</dbReference>
<evidence type="ECO:0000256" key="1">
    <source>
        <dbReference type="ARBA" id="ARBA00022679"/>
    </source>
</evidence>
<dbReference type="InterPro" id="IPR016181">
    <property type="entry name" value="Acyl_CoA_acyltransferase"/>
</dbReference>
<sequence length="337" mass="39149">MSDASLPEGLHMRPATLADVEQVVRLANSNEIEYLGEPDTSVDFLRHVWSLSSHKPEESARVVVTEDDEIIARVDTRHKRHMKIDLELDVYPAYRGQVELTLMRWVEERAQEHIALAPEDAQVLLGTWAHQRDMQRQQLWKSQGFELVRYFWNMKRELTQAPEQPRWAPGIRLYTFKELQDVALPGDETLTRAFFEAHEEAFSDHWGSIPGIYEEWREHYLSEDFDFSLFFLAMDGDQVAAYARCVNEGQQGGWVHTLGVRRAWRRKGLGLALLHHAFGEFYQRGTRIIRLGVDAQSLTGATQLYERAGMHVERRFANFEKVLRPGRDMRTLSLDQA</sequence>
<dbReference type="RefSeq" id="WP_201369067.1">
    <property type="nucleotide sequence ID" value="NZ_BNJG01000001.1"/>
</dbReference>
<gene>
    <name evidence="4" type="ORF">KSB_06010</name>
</gene>
<feature type="domain" description="N-acetyltransferase" evidence="3">
    <location>
        <begin position="10"/>
        <end position="163"/>
    </location>
</feature>
<keyword evidence="2" id="KW-0012">Acyltransferase</keyword>
<keyword evidence="5" id="KW-1185">Reference proteome</keyword>
<organism evidence="4 5">
    <name type="scientific">Ktedonobacter robiniae</name>
    <dbReference type="NCBI Taxonomy" id="2778365"/>
    <lineage>
        <taxon>Bacteria</taxon>
        <taxon>Bacillati</taxon>
        <taxon>Chloroflexota</taxon>
        <taxon>Ktedonobacteria</taxon>
        <taxon>Ktedonobacterales</taxon>
        <taxon>Ktedonobacteraceae</taxon>
        <taxon>Ktedonobacter</taxon>
    </lineage>
</organism>
<evidence type="ECO:0000313" key="5">
    <source>
        <dbReference type="Proteomes" id="UP000654345"/>
    </source>
</evidence>
<dbReference type="Proteomes" id="UP000654345">
    <property type="component" value="Unassembled WGS sequence"/>
</dbReference>
<accession>A0ABQ3UHE6</accession>
<dbReference type="CDD" id="cd04301">
    <property type="entry name" value="NAT_SF"/>
    <property type="match status" value="1"/>
</dbReference>
<dbReference type="SUPFAM" id="SSF55729">
    <property type="entry name" value="Acyl-CoA N-acyltransferases (Nat)"/>
    <property type="match status" value="1"/>
</dbReference>
<keyword evidence="1" id="KW-0808">Transferase</keyword>
<evidence type="ECO:0000256" key="2">
    <source>
        <dbReference type="ARBA" id="ARBA00023315"/>
    </source>
</evidence>
<dbReference type="PROSITE" id="PS51186">
    <property type="entry name" value="GNAT"/>
    <property type="match status" value="2"/>
</dbReference>
<name>A0ABQ3UHE6_9CHLR</name>
<dbReference type="Pfam" id="PF00583">
    <property type="entry name" value="Acetyltransf_1"/>
    <property type="match status" value="1"/>
</dbReference>
<reference evidence="4 5" key="1">
    <citation type="journal article" date="2021" name="Int. J. Syst. Evol. Microbiol.">
        <title>Reticulibacter mediterranei gen. nov., sp. nov., within the new family Reticulibacteraceae fam. nov., and Ktedonospora formicarum gen. nov., sp. nov., Ktedonobacter robiniae sp. nov., Dictyobacter formicarum sp. nov. and Dictyobacter arantiisoli sp. nov., belonging to the class Ktedonobacteria.</title>
        <authorList>
            <person name="Yabe S."/>
            <person name="Zheng Y."/>
            <person name="Wang C.M."/>
            <person name="Sakai Y."/>
            <person name="Abe K."/>
            <person name="Yokota A."/>
            <person name="Donadio S."/>
            <person name="Cavaletti L."/>
            <person name="Monciardini P."/>
        </authorList>
    </citation>
    <scope>NUCLEOTIDE SEQUENCE [LARGE SCALE GENOMIC DNA]</scope>
    <source>
        <strain evidence="4 5">SOSP1-30</strain>
    </source>
</reference>
<dbReference type="InterPro" id="IPR000182">
    <property type="entry name" value="GNAT_dom"/>
</dbReference>
<protein>
    <recommendedName>
        <fullName evidence="3">N-acetyltransferase domain-containing protein</fullName>
    </recommendedName>
</protein>
<comment type="caution">
    <text evidence="4">The sequence shown here is derived from an EMBL/GenBank/DDBJ whole genome shotgun (WGS) entry which is preliminary data.</text>
</comment>
<proteinExistence type="predicted"/>
<dbReference type="InterPro" id="IPR050832">
    <property type="entry name" value="Bact_Acetyltransf"/>
</dbReference>
<dbReference type="Gene3D" id="3.40.630.30">
    <property type="match status" value="1"/>
</dbReference>
<dbReference type="PANTHER" id="PTHR43877:SF2">
    <property type="entry name" value="AMINOALKYLPHOSPHONATE N-ACETYLTRANSFERASE-RELATED"/>
    <property type="match status" value="1"/>
</dbReference>
<evidence type="ECO:0000313" key="4">
    <source>
        <dbReference type="EMBL" id="GHO52126.1"/>
    </source>
</evidence>